<keyword evidence="3" id="KW-0813">Transport</keyword>
<evidence type="ECO:0000313" key="8">
    <source>
        <dbReference type="Proteomes" id="UP000663699"/>
    </source>
</evidence>
<evidence type="ECO:0000256" key="4">
    <source>
        <dbReference type="ARBA" id="ARBA00022490"/>
    </source>
</evidence>
<proteinExistence type="predicted"/>
<evidence type="ECO:0000256" key="3">
    <source>
        <dbReference type="ARBA" id="ARBA00022448"/>
    </source>
</evidence>
<evidence type="ECO:0000256" key="6">
    <source>
        <dbReference type="ARBA" id="ARBA00023242"/>
    </source>
</evidence>
<keyword evidence="4" id="KW-0963">Cytoplasm</keyword>
<dbReference type="EMBL" id="CP054540">
    <property type="protein sequence ID" value="QSL65978.1"/>
    <property type="molecule type" value="Genomic_DNA"/>
</dbReference>
<evidence type="ECO:0000256" key="1">
    <source>
        <dbReference type="ARBA" id="ARBA00004123"/>
    </source>
</evidence>
<evidence type="ECO:0000256" key="5">
    <source>
        <dbReference type="ARBA" id="ARBA00022517"/>
    </source>
</evidence>
<dbReference type="Proteomes" id="UP000663699">
    <property type="component" value="Chromosome 9"/>
</dbReference>
<keyword evidence="5" id="KW-0690">Ribosome biogenesis</keyword>
<dbReference type="GO" id="GO:0005634">
    <property type="term" value="C:nucleus"/>
    <property type="evidence" value="ECO:0007669"/>
    <property type="project" value="UniProtKB-SubCell"/>
</dbReference>
<keyword evidence="8" id="KW-1185">Reference proteome</keyword>
<dbReference type="AlphaFoldDB" id="A0A899G3S1"/>
<evidence type="ECO:0000313" key="7">
    <source>
        <dbReference type="EMBL" id="QSL65978.1"/>
    </source>
</evidence>
<evidence type="ECO:0000256" key="2">
    <source>
        <dbReference type="ARBA" id="ARBA00004496"/>
    </source>
</evidence>
<sequence length="87" mass="10621">MHFRDNSLKQETSKELFNLAFRKSGIKKKIKPRNISTRQQKRRSLAIKKAVIFKEQLQYKINKAKWKYISKKERKNIWDRVNENTIK</sequence>
<name>A0A899G3S1_9ASCO</name>
<keyword evidence="6" id="KW-0539">Nucleus</keyword>
<dbReference type="OrthoDB" id="5368305at2759"/>
<accession>A0A899G3S1</accession>
<dbReference type="GO" id="GO:0005737">
    <property type="term" value="C:cytoplasm"/>
    <property type="evidence" value="ECO:0007669"/>
    <property type="project" value="UniProtKB-SubCell"/>
</dbReference>
<dbReference type="InterPro" id="IPR022784">
    <property type="entry name" value="Ribosome_bgen_Alb1"/>
</dbReference>
<organism evidence="7 8">
    <name type="scientific">Pneumocystis wakefieldiae</name>
    <dbReference type="NCBI Taxonomy" id="38082"/>
    <lineage>
        <taxon>Eukaryota</taxon>
        <taxon>Fungi</taxon>
        <taxon>Dikarya</taxon>
        <taxon>Ascomycota</taxon>
        <taxon>Taphrinomycotina</taxon>
        <taxon>Pneumocystomycetes</taxon>
        <taxon>Pneumocystaceae</taxon>
        <taxon>Pneumocystis</taxon>
    </lineage>
</organism>
<comment type="subcellular location">
    <subcellularLocation>
        <location evidence="2">Cytoplasm</location>
    </subcellularLocation>
    <subcellularLocation>
        <location evidence="1">Nucleus</location>
    </subcellularLocation>
</comment>
<gene>
    <name evidence="7" type="ORF">MERGE_003115</name>
</gene>
<protein>
    <submittedName>
        <fullName evidence="7">Uncharacterized protein</fullName>
    </submittedName>
</protein>
<dbReference type="GO" id="GO:0042254">
    <property type="term" value="P:ribosome biogenesis"/>
    <property type="evidence" value="ECO:0007669"/>
    <property type="project" value="UniProtKB-KW"/>
</dbReference>
<reference evidence="7" key="1">
    <citation type="submission" date="2020-06" db="EMBL/GenBank/DDBJ databases">
        <title>Genomes of multiple members of Pneumocystis genus reveal paths to human pathogen Pneumocystis jirovecii.</title>
        <authorList>
            <person name="Cisse O.H."/>
            <person name="Ma L."/>
            <person name="Dekker J."/>
            <person name="Khil P."/>
            <person name="Jo J."/>
            <person name="Brenchley J."/>
            <person name="Blair R."/>
            <person name="Pahar B."/>
            <person name="Chabe M."/>
            <person name="Van Rompay K.A."/>
            <person name="Keesler R."/>
            <person name="Sukura A."/>
            <person name="Hirsch V."/>
            <person name="Kutty G."/>
            <person name="Liu Y."/>
            <person name="Peng L."/>
            <person name="Chen J."/>
            <person name="Song J."/>
            <person name="Weissenbacher-Lang C."/>
            <person name="Xu J."/>
            <person name="Upham N.S."/>
            <person name="Stajich J.E."/>
            <person name="Cuomo C.A."/>
            <person name="Cushion M.T."/>
            <person name="Kovacs J.A."/>
        </authorList>
    </citation>
    <scope>NUCLEOTIDE SEQUENCE</scope>
    <source>
        <strain evidence="7">2A</strain>
    </source>
</reference>
<dbReference type="Pfam" id="PF09135">
    <property type="entry name" value="Alb1"/>
    <property type="match status" value="1"/>
</dbReference>